<dbReference type="EMBL" id="MIJE01000006">
    <property type="protein sequence ID" value="OEF97677.1"/>
    <property type="molecule type" value="Genomic_DNA"/>
</dbReference>
<evidence type="ECO:0000256" key="7">
    <source>
        <dbReference type="ARBA" id="ARBA00023004"/>
    </source>
</evidence>
<dbReference type="Pfam" id="PF00384">
    <property type="entry name" value="Molybdopterin"/>
    <property type="match status" value="1"/>
</dbReference>
<dbReference type="PANTHER" id="PTHR43742">
    <property type="entry name" value="TRIMETHYLAMINE-N-OXIDE REDUCTASE"/>
    <property type="match status" value="1"/>
</dbReference>
<accession>A0A1E5G3L3</accession>
<dbReference type="PANTHER" id="PTHR43742:SF9">
    <property type="entry name" value="TETRATHIONATE REDUCTASE SUBUNIT A"/>
    <property type="match status" value="1"/>
</dbReference>
<keyword evidence="4" id="KW-0479">Metal-binding</keyword>
<dbReference type="STRING" id="766136.BHF68_14340"/>
<evidence type="ECO:0000256" key="2">
    <source>
        <dbReference type="ARBA" id="ARBA00022485"/>
    </source>
</evidence>
<evidence type="ECO:0000259" key="9">
    <source>
        <dbReference type="PROSITE" id="PS51669"/>
    </source>
</evidence>
<dbReference type="PROSITE" id="PS51669">
    <property type="entry name" value="4FE4S_MOW_BIS_MGD"/>
    <property type="match status" value="1"/>
</dbReference>
<dbReference type="GO" id="GO:0046872">
    <property type="term" value="F:metal ion binding"/>
    <property type="evidence" value="ECO:0007669"/>
    <property type="project" value="UniProtKB-KW"/>
</dbReference>
<dbReference type="Gene3D" id="3.40.50.740">
    <property type="match status" value="1"/>
</dbReference>
<comment type="caution">
    <text evidence="10">The sequence shown here is derived from an EMBL/GenBank/DDBJ whole genome shotgun (WGS) entry which is preliminary data.</text>
</comment>
<dbReference type="Gene3D" id="2.40.40.20">
    <property type="match status" value="1"/>
</dbReference>
<dbReference type="RefSeq" id="WP_069642625.1">
    <property type="nucleotide sequence ID" value="NZ_MIJE01000006.1"/>
</dbReference>
<dbReference type="Pfam" id="PF01568">
    <property type="entry name" value="Molydop_binding"/>
    <property type="match status" value="1"/>
</dbReference>
<evidence type="ECO:0000256" key="3">
    <source>
        <dbReference type="ARBA" id="ARBA00022505"/>
    </source>
</evidence>
<protein>
    <recommendedName>
        <fullName evidence="9">4Fe-4S Mo/W bis-MGD-type domain-containing protein</fullName>
    </recommendedName>
</protein>
<sequence>MFFNRRKFLKSTIAAGAFLATGVKLNFKAWASEQEKAPVELKYSYCNTCSSHCGLWIHVKNGRAWKVTGNEDHARSRGKLCARAHAGLAWIYDPGRVKTPLKRVGENQFQEISWEQAATEIGDKVQGIIAEHGPQGIVWKHNPRETGVFYGRRFLHALGSNTIMTHNAACNTTLAVGFGETIGRTPGADRNRTDYMMCIGRNYGEGIRTNEATQFMGALARGAKVVCVDPRLSATGALATEWVPIRPGTDLAFVLAMCNVLIKEDLYDKEFIANHTEGFEEFLAVIDEYTPEWAAAITDIDAETIKRLARELAAHAPKALVDPSWKGAFGTNYKNSTETARAVAYINALLGNIGQPGGLSLGASLETGLGNLDSERYPAPAAPTLPRIDGAGITGEYPLSRAQGLPHYVAEKAKQGLIKAWFIRHSNPVRNFPDYEHMRQGLLNSDLVVTIETHMTESALVSDYILPEPSYAEREEVIEQIGNSVSMRTVAVPKVHPETKSLDEIITLLAEKCGVGEYFNFTLDELNNARLAPLGLTTDELRQKGCVNQQTKPNELDTFKFFNQKFVDAGFSGVVQWIEPAVGTRVGADEFFILNGKQGYHSHTATANIPQLAQITKDYNSQRVWINATKAAALGIKDGDWINISSNNEAGRVQVKVTERIHPDAMFIPGGYGNKTPYYELSKQLGGVNPNDLVKYQLEPHIGHAMLQESIVKVSLA</sequence>
<keyword evidence="8" id="KW-0411">Iron-sulfur</keyword>
<evidence type="ECO:0000256" key="5">
    <source>
        <dbReference type="ARBA" id="ARBA00022729"/>
    </source>
</evidence>
<dbReference type="InterPro" id="IPR006656">
    <property type="entry name" value="Mopterin_OxRdtase"/>
</dbReference>
<dbReference type="SUPFAM" id="SSF53706">
    <property type="entry name" value="Formate dehydrogenase/DMSO reductase, domains 1-3"/>
    <property type="match status" value="1"/>
</dbReference>
<evidence type="ECO:0000256" key="8">
    <source>
        <dbReference type="ARBA" id="ARBA00023014"/>
    </source>
</evidence>
<name>A0A1E5G3L3_9FIRM</name>
<evidence type="ECO:0000313" key="11">
    <source>
        <dbReference type="Proteomes" id="UP000094296"/>
    </source>
</evidence>
<dbReference type="AlphaFoldDB" id="A0A1E5G3L3"/>
<dbReference type="Gene3D" id="2.20.25.90">
    <property type="entry name" value="ADC-like domains"/>
    <property type="match status" value="1"/>
</dbReference>
<dbReference type="InterPro" id="IPR009010">
    <property type="entry name" value="Asp_de-COase-like_dom_sf"/>
</dbReference>
<evidence type="ECO:0000313" key="10">
    <source>
        <dbReference type="EMBL" id="OEF97677.1"/>
    </source>
</evidence>
<dbReference type="OrthoDB" id="9759518at2"/>
<dbReference type="Gene3D" id="3.40.228.10">
    <property type="entry name" value="Dimethylsulfoxide Reductase, domain 2"/>
    <property type="match status" value="1"/>
</dbReference>
<dbReference type="GO" id="GO:0016491">
    <property type="term" value="F:oxidoreductase activity"/>
    <property type="evidence" value="ECO:0007669"/>
    <property type="project" value="UniProtKB-KW"/>
</dbReference>
<dbReference type="GO" id="GO:0043546">
    <property type="term" value="F:molybdopterin cofactor binding"/>
    <property type="evidence" value="ECO:0007669"/>
    <property type="project" value="InterPro"/>
</dbReference>
<gene>
    <name evidence="10" type="ORF">BHF68_14340</name>
</gene>
<dbReference type="Proteomes" id="UP000094296">
    <property type="component" value="Unassembled WGS sequence"/>
</dbReference>
<evidence type="ECO:0000256" key="6">
    <source>
        <dbReference type="ARBA" id="ARBA00023002"/>
    </source>
</evidence>
<dbReference type="PROSITE" id="PS51318">
    <property type="entry name" value="TAT"/>
    <property type="match status" value="1"/>
</dbReference>
<organism evidence="10 11">
    <name type="scientific">Desulfuribacillus alkaliarsenatis</name>
    <dbReference type="NCBI Taxonomy" id="766136"/>
    <lineage>
        <taxon>Bacteria</taxon>
        <taxon>Bacillati</taxon>
        <taxon>Bacillota</taxon>
        <taxon>Desulfuribacillia</taxon>
        <taxon>Desulfuribacillales</taxon>
        <taxon>Desulfuribacillaceae</taxon>
        <taxon>Desulfuribacillus</taxon>
    </lineage>
</organism>
<reference evidence="10 11" key="1">
    <citation type="submission" date="2016-09" db="EMBL/GenBank/DDBJ databases">
        <title>Draft genome sequence for the type strain of Desulfuribacillus alkaliarsenatis AHT28, an obligately anaerobic, sulfidogenic bacterium isolated from Russian soda lake sediments.</title>
        <authorList>
            <person name="Abin C.A."/>
            <person name="Hollibaugh J.T."/>
        </authorList>
    </citation>
    <scope>NUCLEOTIDE SEQUENCE [LARGE SCALE GENOMIC DNA]</scope>
    <source>
        <strain evidence="10 11">AHT28</strain>
    </source>
</reference>
<proteinExistence type="inferred from homology"/>
<dbReference type="InterPro" id="IPR006657">
    <property type="entry name" value="MoPterin_dinucl-bd_dom"/>
</dbReference>
<keyword evidence="5" id="KW-0732">Signal</keyword>
<keyword evidence="6" id="KW-0560">Oxidoreductase</keyword>
<dbReference type="Pfam" id="PF04879">
    <property type="entry name" value="Molybdop_Fe4S4"/>
    <property type="match status" value="1"/>
</dbReference>
<dbReference type="InterPro" id="IPR006311">
    <property type="entry name" value="TAT_signal"/>
</dbReference>
<dbReference type="SMART" id="SM00926">
    <property type="entry name" value="Molybdop_Fe4S4"/>
    <property type="match status" value="1"/>
</dbReference>
<feature type="domain" description="4Fe-4S Mo/W bis-MGD-type" evidence="9">
    <location>
        <begin position="39"/>
        <end position="95"/>
    </location>
</feature>
<dbReference type="InterPro" id="IPR050612">
    <property type="entry name" value="Prok_Mopterin_Oxidored"/>
</dbReference>
<keyword evidence="7" id="KW-0408">Iron</keyword>
<evidence type="ECO:0000256" key="4">
    <source>
        <dbReference type="ARBA" id="ARBA00022723"/>
    </source>
</evidence>
<dbReference type="Gene3D" id="3.30.2070.10">
    <property type="entry name" value="Formate dehydrogenase/DMSO reductase"/>
    <property type="match status" value="1"/>
</dbReference>
<dbReference type="GO" id="GO:0051539">
    <property type="term" value="F:4 iron, 4 sulfur cluster binding"/>
    <property type="evidence" value="ECO:0007669"/>
    <property type="project" value="UniProtKB-KW"/>
</dbReference>
<dbReference type="SUPFAM" id="SSF50692">
    <property type="entry name" value="ADC-like"/>
    <property type="match status" value="1"/>
</dbReference>
<keyword evidence="2" id="KW-0004">4Fe-4S</keyword>
<comment type="similarity">
    <text evidence="1">Belongs to the prokaryotic molybdopterin-containing oxidoreductase family.</text>
</comment>
<keyword evidence="3" id="KW-0500">Molybdenum</keyword>
<keyword evidence="11" id="KW-1185">Reference proteome</keyword>
<evidence type="ECO:0000256" key="1">
    <source>
        <dbReference type="ARBA" id="ARBA00010312"/>
    </source>
</evidence>
<dbReference type="InterPro" id="IPR006963">
    <property type="entry name" value="Mopterin_OxRdtase_4Fe-4S_dom"/>
</dbReference>